<name>A0A212K261_9DELT</name>
<dbReference type="Pfam" id="PF13401">
    <property type="entry name" value="AAA_22"/>
    <property type="match status" value="1"/>
</dbReference>
<gene>
    <name evidence="2" type="ORF">KL86DPRO_20542</name>
</gene>
<dbReference type="EMBL" id="FLUQ01000002">
    <property type="protein sequence ID" value="SBW05746.1"/>
    <property type="molecule type" value="Genomic_DNA"/>
</dbReference>
<protein>
    <recommendedName>
        <fullName evidence="1">ORC1/DEAH AAA+ ATPase domain-containing protein</fullName>
    </recommendedName>
</protein>
<accession>A0A212K261</accession>
<evidence type="ECO:0000313" key="2">
    <source>
        <dbReference type="EMBL" id="SBW05746.1"/>
    </source>
</evidence>
<reference evidence="2" key="1">
    <citation type="submission" date="2016-04" db="EMBL/GenBank/DDBJ databases">
        <authorList>
            <person name="Evans L.H."/>
            <person name="Alamgir A."/>
            <person name="Owens N."/>
            <person name="Weber N.D."/>
            <person name="Virtaneva K."/>
            <person name="Barbian K."/>
            <person name="Babar A."/>
            <person name="Rosenke K."/>
        </authorList>
    </citation>
    <scope>NUCLEOTIDE SEQUENCE</scope>
    <source>
        <strain evidence="2">86</strain>
    </source>
</reference>
<dbReference type="InterPro" id="IPR049945">
    <property type="entry name" value="AAA_22"/>
</dbReference>
<organism evidence="2">
    <name type="scientific">uncultured delta proteobacterium</name>
    <dbReference type="NCBI Taxonomy" id="34034"/>
    <lineage>
        <taxon>Bacteria</taxon>
        <taxon>Deltaproteobacteria</taxon>
        <taxon>environmental samples</taxon>
    </lineage>
</organism>
<dbReference type="AlphaFoldDB" id="A0A212K261"/>
<sequence length="267" mass="28778">MILLAMHKPLPAGNTAAHYFTPRLREAFAAASACPLTVVEAPMGYGKTVAVREFLQKGRARVVWTPILGPSADACWRTFCHELERCAPETADAAESLLRLGFPYDSVRADAALDILSQAGFATPAVLVFDDCHHLPAQESGKALARFCELLAQSGIPKLRMVCVSRDAWDGDGSELLGLKGMLASIGRGAFTLTPPEIREYYASCGVSLAQDDADALHAAPAAGSAPCICTACVTARAAFFRGPRVSTGRSSRPWWKRRSTRRFPRL</sequence>
<proteinExistence type="predicted"/>
<feature type="domain" description="ORC1/DEAH AAA+ ATPase" evidence="1">
    <location>
        <begin position="34"/>
        <end position="151"/>
    </location>
</feature>
<dbReference type="GO" id="GO:0016887">
    <property type="term" value="F:ATP hydrolysis activity"/>
    <property type="evidence" value="ECO:0007669"/>
    <property type="project" value="InterPro"/>
</dbReference>
<evidence type="ECO:0000259" key="1">
    <source>
        <dbReference type="Pfam" id="PF13401"/>
    </source>
</evidence>